<proteinExistence type="predicted"/>
<evidence type="ECO:0000313" key="1">
    <source>
        <dbReference type="EMBL" id="SHK52768.1"/>
    </source>
</evidence>
<accession>A0A1M6T7N2</accession>
<dbReference type="EMBL" id="FRAW01000009">
    <property type="protein sequence ID" value="SHK52768.1"/>
    <property type="molecule type" value="Genomic_DNA"/>
</dbReference>
<organism evidence="1 2">
    <name type="scientific">Fibrobacter intestinalis</name>
    <dbReference type="NCBI Taxonomy" id="28122"/>
    <lineage>
        <taxon>Bacteria</taxon>
        <taxon>Pseudomonadati</taxon>
        <taxon>Fibrobacterota</taxon>
        <taxon>Fibrobacteria</taxon>
        <taxon>Fibrobacterales</taxon>
        <taxon>Fibrobacteraceae</taxon>
        <taxon>Fibrobacter</taxon>
    </lineage>
</organism>
<evidence type="ECO:0000313" key="2">
    <source>
        <dbReference type="Proteomes" id="UP000184275"/>
    </source>
</evidence>
<sequence>MPTIKDLNSRIPDGIHAECQTLRHYCYWLRELCHGAPEYLNIESVATNILTAQIFPSEEERLRNAELRFELLRFIAQAMHRTVPLSSAASQMLSAFLNAIANDKENEGRKNLILSFNYDTLIEDQIRQDPNLFSTIAVDYGVNIEPADRSACHGNRPKSIDLLKLHGSLNWYSIKGSGGELDLKNVCRIEADDRSYPLYQKDNPIFIPMAHAKDSFLRGSLFNVLWAKADYYLSNADEIYVIGYGFPQTDWNSFPFLLKHRDRFRQVVVFESAGDASIARLERLFDKGIVVCEDAKQFLSRLFPQSFH</sequence>
<dbReference type="Proteomes" id="UP000184275">
    <property type="component" value="Unassembled WGS sequence"/>
</dbReference>
<gene>
    <name evidence="1" type="ORF">SAMN05720469_1097</name>
</gene>
<protein>
    <recommendedName>
        <fullName evidence="3">SIR2-like domain-containing protein</fullName>
    </recommendedName>
</protein>
<name>A0A1M6T7N2_9BACT</name>
<dbReference type="RefSeq" id="WP_073303439.1">
    <property type="nucleotide sequence ID" value="NZ_FRAW01000009.1"/>
</dbReference>
<evidence type="ECO:0008006" key="3">
    <source>
        <dbReference type="Google" id="ProtNLM"/>
    </source>
</evidence>
<reference evidence="2" key="1">
    <citation type="submission" date="2016-11" db="EMBL/GenBank/DDBJ databases">
        <authorList>
            <person name="Varghese N."/>
            <person name="Submissions S."/>
        </authorList>
    </citation>
    <scope>NUCLEOTIDE SEQUENCE [LARGE SCALE GENOMIC DNA]</scope>
    <source>
        <strain evidence="2">UWOS</strain>
    </source>
</reference>
<dbReference type="AlphaFoldDB" id="A0A1M6T7N2"/>
<keyword evidence="2" id="KW-1185">Reference proteome</keyword>